<reference evidence="2" key="1">
    <citation type="submission" date="2018-06" db="EMBL/GenBank/DDBJ databases">
        <authorList>
            <person name="Zhirakovskaya E."/>
        </authorList>
    </citation>
    <scope>NUCLEOTIDE SEQUENCE</scope>
</reference>
<evidence type="ECO:0000256" key="1">
    <source>
        <dbReference type="SAM" id="MobiDB-lite"/>
    </source>
</evidence>
<protein>
    <submittedName>
        <fullName evidence="2">Uncharacterized protein</fullName>
    </submittedName>
</protein>
<gene>
    <name evidence="2" type="ORF">MNBD_GAMMA24-2378</name>
</gene>
<sequence>MQEHFEPAINNWFRSQEENRIFKIVAIDEDSETIEIQYFESDIEELDFDTWNELHLEPVAEPEDWSGPFDDLLADDMGDTDNPKHPDNWSDPLADVE</sequence>
<proteinExistence type="predicted"/>
<feature type="region of interest" description="Disordered" evidence="1">
    <location>
        <begin position="59"/>
        <end position="97"/>
    </location>
</feature>
<organism evidence="2">
    <name type="scientific">hydrothermal vent metagenome</name>
    <dbReference type="NCBI Taxonomy" id="652676"/>
    <lineage>
        <taxon>unclassified sequences</taxon>
        <taxon>metagenomes</taxon>
        <taxon>ecological metagenomes</taxon>
    </lineage>
</organism>
<evidence type="ECO:0000313" key="2">
    <source>
        <dbReference type="EMBL" id="VAX14110.1"/>
    </source>
</evidence>
<accession>A0A3B1BTR4</accession>
<dbReference type="AlphaFoldDB" id="A0A3B1BTR4"/>
<dbReference type="Pfam" id="PF20549">
    <property type="entry name" value="DUF6763"/>
    <property type="match status" value="1"/>
</dbReference>
<name>A0A3B1BTR4_9ZZZZ</name>
<dbReference type="EMBL" id="UOFZ01000157">
    <property type="protein sequence ID" value="VAX14110.1"/>
    <property type="molecule type" value="Genomic_DNA"/>
</dbReference>
<dbReference type="InterPro" id="IPR046651">
    <property type="entry name" value="DUF6763"/>
</dbReference>